<keyword evidence="3" id="KW-1185">Reference proteome</keyword>
<dbReference type="Proteomes" id="UP001157017">
    <property type="component" value="Unassembled WGS sequence"/>
</dbReference>
<protein>
    <submittedName>
        <fullName evidence="2">Uncharacterized protein</fullName>
    </submittedName>
</protein>
<accession>A0ABQ6JDY0</accession>
<sequence>MLGERGLAWGLRPHGGAVDLHAHLAAGVEPATRAHRGAHRLDVRVAQPQPHGLSASAQDRSVHDLPLVRVHGSTADAIAAPPTRSAQRGTNGPRLR</sequence>
<name>A0ABQ6JDY0_9ACTN</name>
<proteinExistence type="predicted"/>
<feature type="region of interest" description="Disordered" evidence="1">
    <location>
        <begin position="73"/>
        <end position="96"/>
    </location>
</feature>
<reference evidence="3" key="1">
    <citation type="journal article" date="2019" name="Int. J. Syst. Evol. Microbiol.">
        <title>The Global Catalogue of Microorganisms (GCM) 10K type strain sequencing project: providing services to taxonomists for standard genome sequencing and annotation.</title>
        <authorList>
            <consortium name="The Broad Institute Genomics Platform"/>
            <consortium name="The Broad Institute Genome Sequencing Center for Infectious Disease"/>
            <person name="Wu L."/>
            <person name="Ma J."/>
        </authorList>
    </citation>
    <scope>NUCLEOTIDE SEQUENCE [LARGE SCALE GENOMIC DNA]</scope>
    <source>
        <strain evidence="3">NBRC 108730</strain>
    </source>
</reference>
<organism evidence="2 3">
    <name type="scientific">Angustibacter aerolatus</name>
    <dbReference type="NCBI Taxonomy" id="1162965"/>
    <lineage>
        <taxon>Bacteria</taxon>
        <taxon>Bacillati</taxon>
        <taxon>Actinomycetota</taxon>
        <taxon>Actinomycetes</taxon>
        <taxon>Kineosporiales</taxon>
        <taxon>Kineosporiaceae</taxon>
    </lineage>
</organism>
<evidence type="ECO:0000313" key="2">
    <source>
        <dbReference type="EMBL" id="GMA86397.1"/>
    </source>
</evidence>
<dbReference type="EMBL" id="BSUZ01000001">
    <property type="protein sequence ID" value="GMA86397.1"/>
    <property type="molecule type" value="Genomic_DNA"/>
</dbReference>
<gene>
    <name evidence="2" type="ORF">GCM10025868_16470</name>
</gene>
<evidence type="ECO:0000256" key="1">
    <source>
        <dbReference type="SAM" id="MobiDB-lite"/>
    </source>
</evidence>
<evidence type="ECO:0000313" key="3">
    <source>
        <dbReference type="Proteomes" id="UP001157017"/>
    </source>
</evidence>
<comment type="caution">
    <text evidence="2">The sequence shown here is derived from an EMBL/GenBank/DDBJ whole genome shotgun (WGS) entry which is preliminary data.</text>
</comment>